<dbReference type="Gene3D" id="3.40.50.300">
    <property type="entry name" value="P-loop containing nucleotide triphosphate hydrolases"/>
    <property type="match status" value="1"/>
</dbReference>
<dbReference type="InterPro" id="IPR027417">
    <property type="entry name" value="P-loop_NTPase"/>
</dbReference>
<evidence type="ECO:0000313" key="2">
    <source>
        <dbReference type="EMBL" id="CAB4763681.1"/>
    </source>
</evidence>
<organism evidence="2">
    <name type="scientific">freshwater metagenome</name>
    <dbReference type="NCBI Taxonomy" id="449393"/>
    <lineage>
        <taxon>unclassified sequences</taxon>
        <taxon>metagenomes</taxon>
        <taxon>ecological metagenomes</taxon>
    </lineage>
</organism>
<accession>A0A6J6UUV4</accession>
<sequence length="190" mass="19603">MPGAARAAEQVLDLALSRPATLGAGRLVLVDGPSGAGKTTLAAAVAAAAAVRGVASQVVHLDAMYDGWEGLPGIGAHLAALLAPLAEGRAGAYRRYDWAAGRYAGTATVDPVDLLVVEGVGAAAGAVAHLGTVLVWVDAPRDLRRRRGVERDGPSFEAVWERWEASEVETFARDGGRERADLVVDGTASR</sequence>
<dbReference type="Pfam" id="PF00485">
    <property type="entry name" value="PRK"/>
    <property type="match status" value="1"/>
</dbReference>
<dbReference type="SUPFAM" id="SSF52540">
    <property type="entry name" value="P-loop containing nucleoside triphosphate hydrolases"/>
    <property type="match status" value="1"/>
</dbReference>
<reference evidence="2" key="1">
    <citation type="submission" date="2020-05" db="EMBL/GenBank/DDBJ databases">
        <authorList>
            <person name="Chiriac C."/>
            <person name="Salcher M."/>
            <person name="Ghai R."/>
            <person name="Kavagutti S V."/>
        </authorList>
    </citation>
    <scope>NUCLEOTIDE SEQUENCE</scope>
</reference>
<proteinExistence type="predicted"/>
<dbReference type="GO" id="GO:0005524">
    <property type="term" value="F:ATP binding"/>
    <property type="evidence" value="ECO:0007669"/>
    <property type="project" value="InterPro"/>
</dbReference>
<dbReference type="EMBL" id="CAEZYQ010000028">
    <property type="protein sequence ID" value="CAB4763681.1"/>
    <property type="molecule type" value="Genomic_DNA"/>
</dbReference>
<evidence type="ECO:0000259" key="1">
    <source>
        <dbReference type="Pfam" id="PF00485"/>
    </source>
</evidence>
<dbReference type="AlphaFoldDB" id="A0A6J6UUV4"/>
<name>A0A6J6UUV4_9ZZZZ</name>
<protein>
    <submittedName>
        <fullName evidence="2">Unannotated protein</fullName>
    </submittedName>
</protein>
<dbReference type="GO" id="GO:0016301">
    <property type="term" value="F:kinase activity"/>
    <property type="evidence" value="ECO:0007669"/>
    <property type="project" value="InterPro"/>
</dbReference>
<gene>
    <name evidence="2" type="ORF">UFOPK2761_02844</name>
</gene>
<dbReference type="InterPro" id="IPR006083">
    <property type="entry name" value="PRK/URK"/>
</dbReference>
<feature type="domain" description="Phosphoribulokinase/uridine kinase" evidence="1">
    <location>
        <begin position="80"/>
        <end position="166"/>
    </location>
</feature>